<dbReference type="Proteomes" id="UP001266305">
    <property type="component" value="Unassembled WGS sequence"/>
</dbReference>
<feature type="coiled-coil region" evidence="1">
    <location>
        <begin position="1185"/>
        <end position="1303"/>
    </location>
</feature>
<dbReference type="EMBL" id="JASSZA010000005">
    <property type="protein sequence ID" value="KAK2109893.1"/>
    <property type="molecule type" value="Genomic_DNA"/>
</dbReference>
<feature type="coiled-coil region" evidence="1">
    <location>
        <begin position="38"/>
        <end position="122"/>
    </location>
</feature>
<comment type="caution">
    <text evidence="4">The sequence shown here is derived from an EMBL/GenBank/DDBJ whole genome shotgun (WGS) entry which is preliminary data.</text>
</comment>
<feature type="coiled-coil region" evidence="1">
    <location>
        <begin position="1457"/>
        <end position="1505"/>
    </location>
</feature>
<feature type="compositionally biased region" description="Low complexity" evidence="2">
    <location>
        <begin position="1004"/>
        <end position="1017"/>
    </location>
</feature>
<evidence type="ECO:0000259" key="3">
    <source>
        <dbReference type="Pfam" id="PF25774"/>
    </source>
</evidence>
<name>A0ABQ9VKK6_SAGOE</name>
<feature type="region of interest" description="Disordered" evidence="2">
    <location>
        <begin position="1407"/>
        <end position="1428"/>
    </location>
</feature>
<evidence type="ECO:0000313" key="5">
    <source>
        <dbReference type="Proteomes" id="UP001266305"/>
    </source>
</evidence>
<dbReference type="PANTHER" id="PTHR18956:SF6">
    <property type="entry name" value="HYALURONAN MEDIATED MOTILITY RECEPTOR"/>
    <property type="match status" value="1"/>
</dbReference>
<feature type="coiled-coil region" evidence="1">
    <location>
        <begin position="806"/>
        <end position="857"/>
    </location>
</feature>
<keyword evidence="1" id="KW-0175">Coiled coil</keyword>
<feature type="compositionally biased region" description="Basic and acidic residues" evidence="2">
    <location>
        <begin position="477"/>
        <end position="490"/>
    </location>
</feature>
<feature type="coiled-coil region" evidence="1">
    <location>
        <begin position="283"/>
        <end position="349"/>
    </location>
</feature>
<organism evidence="4 5">
    <name type="scientific">Saguinus oedipus</name>
    <name type="common">Cotton-top tamarin</name>
    <name type="synonym">Oedipomidas oedipus</name>
    <dbReference type="NCBI Taxonomy" id="9490"/>
    <lineage>
        <taxon>Eukaryota</taxon>
        <taxon>Metazoa</taxon>
        <taxon>Chordata</taxon>
        <taxon>Craniata</taxon>
        <taxon>Vertebrata</taxon>
        <taxon>Euteleostomi</taxon>
        <taxon>Mammalia</taxon>
        <taxon>Eutheria</taxon>
        <taxon>Euarchontoglires</taxon>
        <taxon>Primates</taxon>
        <taxon>Haplorrhini</taxon>
        <taxon>Platyrrhini</taxon>
        <taxon>Cebidae</taxon>
        <taxon>Callitrichinae</taxon>
        <taxon>Saguinus</taxon>
    </lineage>
</organism>
<dbReference type="InterPro" id="IPR026203">
    <property type="entry name" value="IHABP"/>
</dbReference>
<evidence type="ECO:0000256" key="1">
    <source>
        <dbReference type="SAM" id="Coils"/>
    </source>
</evidence>
<feature type="region of interest" description="Disordered" evidence="2">
    <location>
        <begin position="469"/>
        <end position="492"/>
    </location>
</feature>
<reference evidence="4 5" key="1">
    <citation type="submission" date="2023-05" db="EMBL/GenBank/DDBJ databases">
        <title>B98-5 Cell Line De Novo Hybrid Assembly: An Optical Mapping Approach.</title>
        <authorList>
            <person name="Kananen K."/>
            <person name="Auerbach J.A."/>
            <person name="Kautto E."/>
            <person name="Blachly J.S."/>
        </authorList>
    </citation>
    <scope>NUCLEOTIDE SEQUENCE [LARGE SCALE GENOMIC DNA]</scope>
    <source>
        <strain evidence="4">B95-8</strain>
        <tissue evidence="4">Cell line</tissue>
    </source>
</reference>
<feature type="region of interest" description="Disordered" evidence="2">
    <location>
        <begin position="223"/>
        <end position="254"/>
    </location>
</feature>
<feature type="region of interest" description="Disordered" evidence="2">
    <location>
        <begin position="883"/>
        <end position="909"/>
    </location>
</feature>
<dbReference type="PANTHER" id="PTHR18956">
    <property type="entry name" value="HYALURONAN MEDIATED MOTILITY RECEPTOR"/>
    <property type="match status" value="1"/>
</dbReference>
<feature type="compositionally biased region" description="Basic and acidic residues" evidence="2">
    <location>
        <begin position="883"/>
        <end position="899"/>
    </location>
</feature>
<protein>
    <recommendedName>
        <fullName evidence="3">CEP250 coiled coil domain-containing protein</fullName>
    </recommendedName>
</protein>
<feature type="region of interest" description="Disordered" evidence="2">
    <location>
        <begin position="1702"/>
        <end position="1728"/>
    </location>
</feature>
<keyword evidence="5" id="KW-1185">Reference proteome</keyword>
<evidence type="ECO:0000256" key="2">
    <source>
        <dbReference type="SAM" id="MobiDB-lite"/>
    </source>
</evidence>
<accession>A0ABQ9VKK6</accession>
<feature type="region of interest" description="Disordered" evidence="2">
    <location>
        <begin position="1003"/>
        <end position="1028"/>
    </location>
</feature>
<feature type="compositionally biased region" description="Basic and acidic residues" evidence="2">
    <location>
        <begin position="1128"/>
        <end position="1149"/>
    </location>
</feature>
<sequence>MGSDLPLPSAPTHLVEEPYSSWDVLVALLMQLETEKERMSLLETLLQTQKELADASQQLERLRQDMKVQKLKEQETTGMLQTQLHEVQRELKEAVQQHRDDLAALQEESSSLLQDKMDLQKQVSSTSPPSPMVEDLKSQLVAQDDSQRLVEQEVQEKLRETQEYNRIQKELEREKASLTLSLMEKEQRLLVLQEADSIRQQELSALRQDMQEAQGGQRELNAQVRQVPQQLRRRGKPGLDKVEAWEPDPEVGMAPVGNLTAQSKVHTGVETTQALFQHSHFQMELLRQEVKEKEADFLAQEAQLLEELEASRITEQQLRASLWAQEAKAAQLQLQLRSTESQLEALAAEQQPGNQAQAQLASLYSVLQQALGSVCESRPELSGGGDSAPCLWGLEPDQNGARSLFKRGYLLTALSTEAVASALHKLHQDLWKTQQTRDDLRDQVRKLEERLTDTEAEKSQVHTELQDLQRQLSQNQEGEKLKTEKSKWEGKQNSLESELMELHETMASLQSRLRRAELQRMEAQGEQELLQAAKENLTAQVEHLQAAIAEARAQASAAGVLEEDLRTARSALKLKNEEVESERERAQALQEQGELKVAQGKALQENLALLTQTLAEREGEVETLRGQIHELEKQREMQKAALELLSLDLKKRNQEVDLQQEQIQELEKCRSVLEHLPMAVQEREQKLTVQREQIRELEKDRETQRNVLEHQLLELEKKDQMIESQRGQVQDLKKQLVTLECLALELEENHHKMECQQKLIEELEGQRETQRVALTHLTLDLEERSQELQVQSSQIHDLESHSTILARELQERDQEVKSQREQIEELQRQKDHLTQDLERRDQELMLQKERIQVLEDQRTRQTKILEEDLEQIKLSLRERGRELASQRQVMQERAEEGKGPSKAQRGSLEHMKLILRDKEKEVECQQEHIHELQELKDQLEQQLQGLHRKVGETSLLLSQREQEIVVLQQRLQEAREQGELKEQSLQSQLDEAQRAVAQRDQELEALQQEQQQAQGQEESVKEKADALQGALEQAQMTLKERQEELLDYKEQAQRLEEELAVEGRRVQALEEVLGDLRAESREQEKALLALQQQCAEQAQEHEVEIRALQDNWLQAQAMIKERDQELEALRAESQSSRHQEEAARGRAEALQEALGKAHAALQGKEQHLLEQAELSHSLEASTATLQAALDTCQAHARQLEEALRTREGEIQDQDLRYQEDVQQLQQALAQRDEELKHQQEQGQLLEKSLAQRVQENMIQEKQNLGQEREEEEIRGLRQSLRELQLTLAQKDQEILELREAQQRNNLEALPHSHKASPVKEQCAKCYSLEPRLQRELEWLQAALRQTEAREIEWREKAQDLALSLVQSKASISSLQEVAMFLQASVLERDSEQQRLQDELELTRQALEKERLHSPGATSRAEQESGGEQGMQLGEVSGVEAEPSLAGIEEKQPWRQRLEHLQQVVARLEIDRSRLQRHNVQLQITLEQVERERRKLKKEAMRAAQARSLEISKATASPPTQQVYPFSYTAAIESPTPATRNSPPHCISQADSTSLIQRAPPDCPMRRRPSIRVASGLVTLLSEGLRSVHSQTSATGWPRSGTHGALLRIPGVWGSCGACQLLDGRRGQKNSDAKYVAELQKEVALLRAQLTLEWKQKQEYIARSVQTSRELAGLHHSLSHSLLAVAQAPEATVLEAETRRLDESLTQSLTSPGPVLLHPSPSTTQATSR</sequence>
<feature type="domain" description="CEP250 coiled coil" evidence="3">
    <location>
        <begin position="1319"/>
        <end position="1414"/>
    </location>
</feature>
<feature type="region of interest" description="Disordered" evidence="2">
    <location>
        <begin position="1128"/>
        <end position="1151"/>
    </location>
</feature>
<dbReference type="Pfam" id="PF25774">
    <property type="entry name" value="CC_CEP250"/>
    <property type="match status" value="1"/>
</dbReference>
<evidence type="ECO:0000313" key="4">
    <source>
        <dbReference type="EMBL" id="KAK2109893.1"/>
    </source>
</evidence>
<feature type="compositionally biased region" description="Polar residues" evidence="2">
    <location>
        <begin position="1719"/>
        <end position="1728"/>
    </location>
</feature>
<proteinExistence type="predicted"/>
<dbReference type="InterPro" id="IPR057658">
    <property type="entry name" value="CEP250_CC"/>
</dbReference>
<feature type="coiled-coil region" evidence="1">
    <location>
        <begin position="150"/>
        <end position="223"/>
    </location>
</feature>
<gene>
    <name evidence="4" type="ORF">P7K49_009639</name>
</gene>